<feature type="compositionally biased region" description="Acidic residues" evidence="8">
    <location>
        <begin position="521"/>
        <end position="530"/>
    </location>
</feature>
<dbReference type="Proteomes" id="UP001497383">
    <property type="component" value="Chromosome 1"/>
</dbReference>
<comment type="similarity">
    <text evidence="2">Belongs to the WD repeat WDR55 family.</text>
</comment>
<evidence type="ECO:0000256" key="2">
    <source>
        <dbReference type="ARBA" id="ARBA00007625"/>
    </source>
</evidence>
<dbReference type="SUPFAM" id="SSF50978">
    <property type="entry name" value="WD40 repeat-like"/>
    <property type="match status" value="1"/>
</dbReference>
<evidence type="ECO:0000256" key="8">
    <source>
        <dbReference type="SAM" id="MobiDB-lite"/>
    </source>
</evidence>
<dbReference type="PANTHER" id="PTHR19924">
    <property type="entry name" value="UTP15 U3 SMALL NUCLEOLAR RNA-ASSOCIATED PROTEIN 15 FAMILY MEMBER"/>
    <property type="match status" value="1"/>
</dbReference>
<dbReference type="RefSeq" id="XP_066827598.1">
    <property type="nucleotide sequence ID" value="XM_066976605.1"/>
</dbReference>
<sequence length="566" mass="63493">MGKRKSNASGAAQALESSVPPILEVNFEDPLFTAAAHPTKPLLITGFATGHLYCTSYDAENLEQVLQVSKEKSLELQQRAYESGKIPHVNKSVSQLKTNWWTTFKNIKEIPSEESYVKTNWKTKRHKGSCRHAIFDPRADSLGEFIYTCGTDNIIKKAATETGKVVSKVDVALHYFSASDRLTKLCHSTTHPFLLSGTEDGHVLVYDSSNLAANNKLKFKVEQAHSDSINHILSMSSSPYHYLTLGATTLSHIDVRKGTIVTQSDDQEDELLSMCYTTDEISEGRTDTVLVAHGEGLITLWKNSKNKLMDQLSRIKVNKNASIDAIVPTMNNDDETMANSVWCGDSDGFLHRVDYKRGKVVETRVHSTSHGKSEAVDEVGILDIDFDYRLISAGMDALKIWSNRGYEEADAESDSDGDSNSNDNESDSNGDESDSDDPSGKSDLDGVTSDEEVDLEEDEGEDKDEEEDDDDDEKLEELEELEETKLTATPFKRKRRDLSELITKPKKKQIDINKLTRKASEEEEEKETDQEPPSTKRQKFKEKKLTAKQLKNMQRHEHGIRKFEGL</sequence>
<evidence type="ECO:0000256" key="5">
    <source>
        <dbReference type="ARBA" id="ARBA00023242"/>
    </source>
</evidence>
<evidence type="ECO:0000256" key="3">
    <source>
        <dbReference type="ARBA" id="ARBA00022574"/>
    </source>
</evidence>
<evidence type="ECO:0000313" key="9">
    <source>
        <dbReference type="EMBL" id="CAK9436102.1"/>
    </source>
</evidence>
<comment type="subcellular location">
    <subcellularLocation>
        <location evidence="1">Nucleus</location>
        <location evidence="1">Nucleolus</location>
    </subcellularLocation>
</comment>
<keyword evidence="10" id="KW-1185">Reference proteome</keyword>
<organism evidence="9 10">
    <name type="scientific">Lodderomyces beijingensis</name>
    <dbReference type="NCBI Taxonomy" id="1775926"/>
    <lineage>
        <taxon>Eukaryota</taxon>
        <taxon>Fungi</taxon>
        <taxon>Dikarya</taxon>
        <taxon>Ascomycota</taxon>
        <taxon>Saccharomycotina</taxon>
        <taxon>Pichiomycetes</taxon>
        <taxon>Debaryomycetaceae</taxon>
        <taxon>Candida/Lodderomyces clade</taxon>
        <taxon>Lodderomyces</taxon>
    </lineage>
</organism>
<evidence type="ECO:0000313" key="10">
    <source>
        <dbReference type="Proteomes" id="UP001497383"/>
    </source>
</evidence>
<dbReference type="InterPro" id="IPR036322">
    <property type="entry name" value="WD40_repeat_dom_sf"/>
</dbReference>
<accession>A0ABP0ZHY3</accession>
<proteinExistence type="inferred from homology"/>
<feature type="region of interest" description="Disordered" evidence="8">
    <location>
        <begin position="409"/>
        <end position="545"/>
    </location>
</feature>
<keyword evidence="5" id="KW-0539">Nucleus</keyword>
<dbReference type="EMBL" id="OZ022405">
    <property type="protein sequence ID" value="CAK9436102.1"/>
    <property type="molecule type" value="Genomic_DNA"/>
</dbReference>
<keyword evidence="3" id="KW-0853">WD repeat</keyword>
<evidence type="ECO:0000256" key="6">
    <source>
        <dbReference type="ARBA" id="ARBA00039238"/>
    </source>
</evidence>
<name>A0ABP0ZHY3_9ASCO</name>
<feature type="compositionally biased region" description="Acidic residues" evidence="8">
    <location>
        <begin position="424"/>
        <end position="437"/>
    </location>
</feature>
<dbReference type="GeneID" id="92205856"/>
<evidence type="ECO:0000256" key="1">
    <source>
        <dbReference type="ARBA" id="ARBA00004604"/>
    </source>
</evidence>
<keyword evidence="4" id="KW-0677">Repeat</keyword>
<protein>
    <recommendedName>
        <fullName evidence="6">WD repeat-containing protein JIP5</fullName>
    </recommendedName>
    <alternativeName>
        <fullName evidence="7">WD repeat-containing protein jip5</fullName>
    </alternativeName>
</protein>
<dbReference type="PANTHER" id="PTHR19924:SF31">
    <property type="entry name" value="WD REPEAT-CONTAINING PROTEIN JIP5"/>
    <property type="match status" value="1"/>
</dbReference>
<dbReference type="Gene3D" id="2.130.10.10">
    <property type="entry name" value="YVTN repeat-like/Quinoprotein amine dehydrogenase"/>
    <property type="match status" value="1"/>
</dbReference>
<evidence type="ECO:0000256" key="4">
    <source>
        <dbReference type="ARBA" id="ARBA00022737"/>
    </source>
</evidence>
<reference evidence="9 10" key="1">
    <citation type="submission" date="2024-03" db="EMBL/GenBank/DDBJ databases">
        <authorList>
            <person name="Brejova B."/>
        </authorList>
    </citation>
    <scope>NUCLEOTIDE SEQUENCE [LARGE SCALE GENOMIC DNA]</scope>
    <source>
        <strain evidence="9 10">CBS 14171</strain>
    </source>
</reference>
<feature type="compositionally biased region" description="Acidic residues" evidence="8">
    <location>
        <begin position="448"/>
        <end position="482"/>
    </location>
</feature>
<dbReference type="InterPro" id="IPR015943">
    <property type="entry name" value="WD40/YVTN_repeat-like_dom_sf"/>
</dbReference>
<evidence type="ECO:0000256" key="7">
    <source>
        <dbReference type="ARBA" id="ARBA00039514"/>
    </source>
</evidence>
<gene>
    <name evidence="9" type="ORF">LODBEIA_P06600</name>
</gene>